<dbReference type="CDD" id="cd00413">
    <property type="entry name" value="Glyco_hydrolase_16"/>
    <property type="match status" value="1"/>
</dbReference>
<accession>H1DJF9</accession>
<dbReference type="HOGENOM" id="CLU_608116_0_0_10"/>
<dbReference type="GO" id="GO:0005975">
    <property type="term" value="P:carbohydrate metabolic process"/>
    <property type="evidence" value="ECO:0007669"/>
    <property type="project" value="InterPro"/>
</dbReference>
<dbReference type="InterPro" id="IPR000757">
    <property type="entry name" value="Beta-glucanase-like"/>
</dbReference>
<proteinExistence type="inferred from homology"/>
<dbReference type="SUPFAM" id="SSF49899">
    <property type="entry name" value="Concanavalin A-like lectins/glucanases"/>
    <property type="match status" value="1"/>
</dbReference>
<comment type="similarity">
    <text evidence="1">Belongs to the glycosyl hydrolase 16 family.</text>
</comment>
<keyword evidence="4" id="KW-1185">Reference proteome</keyword>
<dbReference type="GeneID" id="98069590"/>
<evidence type="ECO:0000256" key="1">
    <source>
        <dbReference type="ARBA" id="ARBA00006865"/>
    </source>
</evidence>
<comment type="caution">
    <text evidence="3">The sequence shown here is derived from an EMBL/GenBank/DDBJ whole genome shotgun (WGS) entry which is preliminary data.</text>
</comment>
<sequence>MAVGEMKFIRRRGVYAVGIMSICINNKKIRSTREAEIQRMVFQDDYGVYSRIKESTDLKRYCELEGYVNTLAFREKRKKIEHLVYRESECYRLEKKYKSLLKSPQLRAYYLMEKSSELKNYLKIRESKLYLRYAALRDQVRRGVLNRRAYPEKYAEYKQLEKQEALKEAIALEGKRKFVYYLKVKESGLPTEFEKLRAYVESETFRQEKRFLLDRNRYETTEDYKSWCEYEILKKRPDIIRYFLLSTDECFLDMCHWELVFEEKFTAGKPDQEKWLLLQEEGRNVPLKWGRREGKIGGEGQGCGTQLSTALSFRQCYGKFEAKIKLTNSSVEQYFGLRGEADIPRIEILKGSKDGIYMGNIVAPGRSRKNTLQLLNGLKYTEDYYIFSLEWTPERMVWKINDALVKEVVKDIPAIPLYLVLGVGGDDRQQIADISFPEEVEWIKCYKRKY</sequence>
<dbReference type="eggNOG" id="COG2273">
    <property type="taxonomic scope" value="Bacteria"/>
</dbReference>
<organism evidence="3 4">
    <name type="scientific">Odoribacter laneus YIT 12061</name>
    <dbReference type="NCBI Taxonomy" id="742817"/>
    <lineage>
        <taxon>Bacteria</taxon>
        <taxon>Pseudomonadati</taxon>
        <taxon>Bacteroidota</taxon>
        <taxon>Bacteroidia</taxon>
        <taxon>Bacteroidales</taxon>
        <taxon>Odoribacteraceae</taxon>
        <taxon>Odoribacter</taxon>
    </lineage>
</organism>
<reference evidence="3 4" key="1">
    <citation type="submission" date="2012-01" db="EMBL/GenBank/DDBJ databases">
        <title>The Genome Sequence of Odoribacter laneus YIT 12061.</title>
        <authorList>
            <consortium name="The Broad Institute Genome Sequencing Platform"/>
            <person name="Earl A."/>
            <person name="Ward D."/>
            <person name="Feldgarden M."/>
            <person name="Gevers D."/>
            <person name="Morotomi M."/>
            <person name="Young S.K."/>
            <person name="Zeng Q."/>
            <person name="Gargeya S."/>
            <person name="Fitzgerald M."/>
            <person name="Haas B."/>
            <person name="Abouelleil A."/>
            <person name="Alvarado L."/>
            <person name="Arachchi H.M."/>
            <person name="Berlin A."/>
            <person name="Chapman S.B."/>
            <person name="Gearin G."/>
            <person name="Goldberg J."/>
            <person name="Griggs A."/>
            <person name="Gujja S."/>
            <person name="Hansen M."/>
            <person name="Heiman D."/>
            <person name="Howarth C."/>
            <person name="Larimer J."/>
            <person name="Lui A."/>
            <person name="MacDonald P.J.P."/>
            <person name="McCowen C."/>
            <person name="Montmayeur A."/>
            <person name="Murphy C."/>
            <person name="Neiman D."/>
            <person name="Pearson M."/>
            <person name="Priest M."/>
            <person name="Roberts A."/>
            <person name="Saif S."/>
            <person name="Shea T."/>
            <person name="Sisk P."/>
            <person name="Stolte C."/>
            <person name="Sykes S."/>
            <person name="Wortman J."/>
            <person name="Nusbaum C."/>
            <person name="Birren B."/>
        </authorList>
    </citation>
    <scope>NUCLEOTIDE SEQUENCE [LARGE SCALE GENOMIC DNA]</scope>
    <source>
        <strain evidence="3 4">YIT 12061</strain>
    </source>
</reference>
<evidence type="ECO:0000313" key="4">
    <source>
        <dbReference type="Proteomes" id="UP000004892"/>
    </source>
</evidence>
<dbReference type="Pfam" id="PF00722">
    <property type="entry name" value="Glyco_hydro_16"/>
    <property type="match status" value="1"/>
</dbReference>
<dbReference type="AlphaFoldDB" id="H1DJF9"/>
<evidence type="ECO:0000313" key="3">
    <source>
        <dbReference type="EMBL" id="EHP46414.1"/>
    </source>
</evidence>
<feature type="domain" description="GH16" evidence="2">
    <location>
        <begin position="304"/>
        <end position="411"/>
    </location>
</feature>
<dbReference type="STRING" id="742817.HMPREF9449_02031"/>
<dbReference type="RefSeq" id="WP_009137178.1">
    <property type="nucleotide sequence ID" value="NZ_JH594596.1"/>
</dbReference>
<dbReference type="GO" id="GO:0004553">
    <property type="term" value="F:hydrolase activity, hydrolyzing O-glycosyl compounds"/>
    <property type="evidence" value="ECO:0007669"/>
    <property type="project" value="InterPro"/>
</dbReference>
<protein>
    <recommendedName>
        <fullName evidence="2">GH16 domain-containing protein</fullName>
    </recommendedName>
</protein>
<dbReference type="EMBL" id="ADMC01000025">
    <property type="protein sequence ID" value="EHP46414.1"/>
    <property type="molecule type" value="Genomic_DNA"/>
</dbReference>
<evidence type="ECO:0000259" key="2">
    <source>
        <dbReference type="Pfam" id="PF00722"/>
    </source>
</evidence>
<name>H1DJF9_9BACT</name>
<dbReference type="Proteomes" id="UP000004892">
    <property type="component" value="Unassembled WGS sequence"/>
</dbReference>
<dbReference type="InterPro" id="IPR013320">
    <property type="entry name" value="ConA-like_dom_sf"/>
</dbReference>
<gene>
    <name evidence="3" type="ORF">HMPREF9449_02031</name>
</gene>
<dbReference type="Gene3D" id="2.60.120.200">
    <property type="match status" value="1"/>
</dbReference>
<dbReference type="PATRIC" id="fig|742817.3.peg.2169"/>